<protein>
    <submittedName>
        <fullName evidence="3">Acyl-[acyl-carrier-protein]-phospholipid O-acyltransferase / long-chain-fatty-acid--[acyl-carrier-protein] ligase</fullName>
    </submittedName>
</protein>
<organism evidence="3 4">
    <name type="scientific">Pseudomonas linyingensis</name>
    <dbReference type="NCBI Taxonomy" id="915471"/>
    <lineage>
        <taxon>Bacteria</taxon>
        <taxon>Pseudomonadati</taxon>
        <taxon>Pseudomonadota</taxon>
        <taxon>Gammaproteobacteria</taxon>
        <taxon>Pseudomonadales</taxon>
        <taxon>Pseudomonadaceae</taxon>
        <taxon>Pseudomonas</taxon>
    </lineage>
</organism>
<comment type="similarity">
    <text evidence="1">Belongs to the ATP-dependent AMP-binding enzyme family.</text>
</comment>
<dbReference type="InterPro" id="IPR020845">
    <property type="entry name" value="AMP-binding_CS"/>
</dbReference>
<keyword evidence="3" id="KW-0436">Ligase</keyword>
<accession>A0A1H7BQI6</accession>
<dbReference type="PANTHER" id="PTHR43201:SF8">
    <property type="entry name" value="ACYL-COA SYNTHETASE FAMILY MEMBER 3"/>
    <property type="match status" value="1"/>
</dbReference>
<dbReference type="SUPFAM" id="SSF56801">
    <property type="entry name" value="Acetyl-CoA synthetase-like"/>
    <property type="match status" value="1"/>
</dbReference>
<dbReference type="SMART" id="SM00563">
    <property type="entry name" value="PlsC"/>
    <property type="match status" value="1"/>
</dbReference>
<dbReference type="InterPro" id="IPR042099">
    <property type="entry name" value="ANL_N_sf"/>
</dbReference>
<dbReference type="Pfam" id="PF01553">
    <property type="entry name" value="Acyltransferase"/>
    <property type="match status" value="1"/>
</dbReference>
<evidence type="ECO:0000259" key="2">
    <source>
        <dbReference type="SMART" id="SM00563"/>
    </source>
</evidence>
<dbReference type="AlphaFoldDB" id="A0A1H7BQI6"/>
<keyword evidence="3" id="KW-0012">Acyltransferase</keyword>
<dbReference type="RefSeq" id="WP_090313074.1">
    <property type="nucleotide sequence ID" value="NZ_FNZE01000018.1"/>
</dbReference>
<evidence type="ECO:0000256" key="1">
    <source>
        <dbReference type="ARBA" id="ARBA00006432"/>
    </source>
</evidence>
<dbReference type="NCBIfam" id="NF005959">
    <property type="entry name" value="PRK08043.1"/>
    <property type="match status" value="1"/>
</dbReference>
<dbReference type="GO" id="GO:0031956">
    <property type="term" value="F:medium-chain fatty acid-CoA ligase activity"/>
    <property type="evidence" value="ECO:0007669"/>
    <property type="project" value="TreeGrafter"/>
</dbReference>
<dbReference type="GO" id="GO:0006631">
    <property type="term" value="P:fatty acid metabolic process"/>
    <property type="evidence" value="ECO:0007669"/>
    <property type="project" value="TreeGrafter"/>
</dbReference>
<reference evidence="4" key="1">
    <citation type="submission" date="2016-10" db="EMBL/GenBank/DDBJ databases">
        <authorList>
            <person name="Varghese N."/>
            <person name="Submissions S."/>
        </authorList>
    </citation>
    <scope>NUCLEOTIDE SEQUENCE [LARGE SCALE GENOMIC DNA]</scope>
    <source>
        <strain evidence="4">LMG 25967</strain>
    </source>
</reference>
<dbReference type="GO" id="GO:0016746">
    <property type="term" value="F:acyltransferase activity"/>
    <property type="evidence" value="ECO:0007669"/>
    <property type="project" value="UniProtKB-KW"/>
</dbReference>
<dbReference type="Gene3D" id="3.40.50.12780">
    <property type="entry name" value="N-terminal domain of ligase-like"/>
    <property type="match status" value="1"/>
</dbReference>
<dbReference type="OrthoDB" id="9803968at2"/>
<dbReference type="STRING" id="915471.SAMN05216201_11848"/>
<evidence type="ECO:0000313" key="3">
    <source>
        <dbReference type="EMBL" id="SEJ79294.1"/>
    </source>
</evidence>
<dbReference type="InterPro" id="IPR045851">
    <property type="entry name" value="AMP-bd_C_sf"/>
</dbReference>
<gene>
    <name evidence="3" type="ORF">SAMN05216201_11848</name>
</gene>
<dbReference type="EMBL" id="FNZE01000018">
    <property type="protein sequence ID" value="SEJ79294.1"/>
    <property type="molecule type" value="Genomic_DNA"/>
</dbReference>
<dbReference type="Gene3D" id="3.30.300.30">
    <property type="match status" value="1"/>
</dbReference>
<evidence type="ECO:0000313" key="4">
    <source>
        <dbReference type="Proteomes" id="UP000242930"/>
    </source>
</evidence>
<dbReference type="CDD" id="cd07989">
    <property type="entry name" value="LPLAT_AGPAT-like"/>
    <property type="match status" value="1"/>
</dbReference>
<feature type="domain" description="Phospholipid/glycerol acyltransferase" evidence="2">
    <location>
        <begin position="30"/>
        <end position="140"/>
    </location>
</feature>
<dbReference type="InterPro" id="IPR002123">
    <property type="entry name" value="Plipid/glycerol_acylTrfase"/>
</dbReference>
<sequence>MLKNLLRRLFQALLRVRVTGDPEVLRNPRTLIVANHESFLDGLLLGLFLPVDAVFVVHTQIANRPLFRCLLYFVPHLAVDSTSPLAIKQIVKLVESGRPVMIFPEGRITRTGSLMKVYDGAAFVAAKTGATIVPVRIDGAARSYFGRLAGIYPRRALPQVSIAIQPRRYIPMPELPSAKLRRRRAGELLRHILLDMLVATRPQRTLFEAFLEAKATFCANYKLVEDIRLQEESYGSLLKMALGLARLMARHSAPGEVVGVLTPNAVPTLGLVLGLSLSGRIPAMLNYTAGSEGLRAACTAANIHTLVASRTFIDKARLGPLLEWLDGVRVLYLEDLKSELTIADRLWLLAHLIVPRRAAMPQQPDDAALVLFTSGSEGKPKGVVHSHNSLLSNVAQVRAVADFTPLDKFMMALPLFHSFGLTCGVLLPLVSGCKVFLYPSPLHYRIIPEIVYDRDCTVLFGTSTFLAHYGKFAHPYDFGRLRYVVAGAERLNDEVRQLWIDKFGIRILEGYGVTECAPVVAVNVPMACRRGSVGQLLPGMRYQLEAVPGIDHGGALHVQGPNLMKGYLLFDQPGIIQPPPASSPGWYATGDIVEFDADGFLHIRGRLKRFAKLAGEMISLEVVEQIAASAAPGSLHAASTRSDAAKGEALVLFTSAPALSREQLLAAARSLGAPELAVPRDIRHIAEIPLLGSGKTDYVALKRLAEAGAERPALAADASQDSPT</sequence>
<dbReference type="Pfam" id="PF00501">
    <property type="entry name" value="AMP-binding"/>
    <property type="match status" value="1"/>
</dbReference>
<dbReference type="PANTHER" id="PTHR43201">
    <property type="entry name" value="ACYL-COA SYNTHETASE"/>
    <property type="match status" value="1"/>
</dbReference>
<keyword evidence="4" id="KW-1185">Reference proteome</keyword>
<dbReference type="SUPFAM" id="SSF69593">
    <property type="entry name" value="Glycerol-3-phosphate (1)-acyltransferase"/>
    <property type="match status" value="1"/>
</dbReference>
<dbReference type="PROSITE" id="PS00455">
    <property type="entry name" value="AMP_BINDING"/>
    <property type="match status" value="1"/>
</dbReference>
<dbReference type="Proteomes" id="UP000242930">
    <property type="component" value="Unassembled WGS sequence"/>
</dbReference>
<dbReference type="InterPro" id="IPR000873">
    <property type="entry name" value="AMP-dep_synth/lig_dom"/>
</dbReference>
<keyword evidence="3" id="KW-0808">Transferase</keyword>
<name>A0A1H7BQI6_9PSED</name>
<proteinExistence type="inferred from homology"/>